<comment type="subcellular location">
    <subcellularLocation>
        <location evidence="2">Cytoplasm</location>
    </subcellularLocation>
    <subcellularLocation>
        <location evidence="1">Nucleus</location>
    </subcellularLocation>
</comment>
<dbReference type="GO" id="GO:0005737">
    <property type="term" value="C:cytoplasm"/>
    <property type="evidence" value="ECO:0007669"/>
    <property type="project" value="UniProtKB-SubCell"/>
</dbReference>
<dbReference type="InterPro" id="IPR000717">
    <property type="entry name" value="PCI_dom"/>
</dbReference>
<dbReference type="Pfam" id="PF22788">
    <property type="entry name" value="COP9_hel_rpt"/>
    <property type="match status" value="1"/>
</dbReference>
<dbReference type="STRING" id="1328759.A0A5C2SJP6"/>
<dbReference type="PANTHER" id="PTHR10758:SF1">
    <property type="entry name" value="COP9 SIGNALOSOME COMPLEX SUBUNIT 3"/>
    <property type="match status" value="1"/>
</dbReference>
<organism evidence="9 10">
    <name type="scientific">Lentinus tigrinus ALCF2SS1-6</name>
    <dbReference type="NCBI Taxonomy" id="1328759"/>
    <lineage>
        <taxon>Eukaryota</taxon>
        <taxon>Fungi</taxon>
        <taxon>Dikarya</taxon>
        <taxon>Basidiomycota</taxon>
        <taxon>Agaricomycotina</taxon>
        <taxon>Agaricomycetes</taxon>
        <taxon>Polyporales</taxon>
        <taxon>Polyporaceae</taxon>
        <taxon>Lentinus</taxon>
    </lineage>
</organism>
<evidence type="ECO:0000256" key="4">
    <source>
        <dbReference type="ARBA" id="ARBA00014878"/>
    </source>
</evidence>
<feature type="domain" description="PCI" evidence="8">
    <location>
        <begin position="205"/>
        <end position="371"/>
    </location>
</feature>
<evidence type="ECO:0000256" key="3">
    <source>
        <dbReference type="ARBA" id="ARBA00007084"/>
    </source>
</evidence>
<keyword evidence="7" id="KW-0539">Nucleus</keyword>
<dbReference type="PROSITE" id="PS50250">
    <property type="entry name" value="PCI"/>
    <property type="match status" value="1"/>
</dbReference>
<sequence>MNVGSSSHGLASLDDVVQHITSSNNPSTLKAYLNSFAPKESRETILASTFAGGQDPLALLDPSRNTLGYLYILSARLNSPVGATPSLAVIESFCSNFDPKQARCAPDRVTLLARGIVRASESSNNAKYALSPLFSLVTRYPPHLSYLTTLHHIFLKLCVSTRHFTAALPVLSVPITQVDTTLSDLHYNDNLVYHYAGGMALAALKQWHKAEEFFEICVSAPAQAPAAIQLEAYKKLVLVQLIQYGEIAPLPKYTLPAISRMFKATPYASLLKQYPMQINSLRTLVTKEHDLFQQERNLGLINQAIDRAPVWLIKKLTATYLTLGLADIGKEVGIDSPEEVREIILSMIDSGEINASISADGTVTFADPIPQFTKEQLDKMLVEAQQTSQELLQVERYMNVSKEYLTKVGCTYLLTPLV</sequence>
<name>A0A5C2SJP6_9APHY</name>
<reference evidence="9" key="1">
    <citation type="journal article" date="2018" name="Genome Biol. Evol.">
        <title>Genomics and development of Lentinus tigrinus, a white-rot wood-decaying mushroom with dimorphic fruiting bodies.</title>
        <authorList>
            <person name="Wu B."/>
            <person name="Xu Z."/>
            <person name="Knudson A."/>
            <person name="Carlson A."/>
            <person name="Chen N."/>
            <person name="Kovaka S."/>
            <person name="LaButti K."/>
            <person name="Lipzen A."/>
            <person name="Pennachio C."/>
            <person name="Riley R."/>
            <person name="Schakwitz W."/>
            <person name="Umezawa K."/>
            <person name="Ohm R.A."/>
            <person name="Grigoriev I.V."/>
            <person name="Nagy L.G."/>
            <person name="Gibbons J."/>
            <person name="Hibbett D."/>
        </authorList>
    </citation>
    <scope>NUCLEOTIDE SEQUENCE [LARGE SCALE GENOMIC DNA]</scope>
    <source>
        <strain evidence="9">ALCF2SS1-6</strain>
    </source>
</reference>
<dbReference type="OrthoDB" id="29061at2759"/>
<evidence type="ECO:0000256" key="6">
    <source>
        <dbReference type="ARBA" id="ARBA00022790"/>
    </source>
</evidence>
<proteinExistence type="inferred from homology"/>
<evidence type="ECO:0000256" key="1">
    <source>
        <dbReference type="ARBA" id="ARBA00004123"/>
    </source>
</evidence>
<dbReference type="InterPro" id="IPR055089">
    <property type="entry name" value="COP9_N"/>
</dbReference>
<dbReference type="EMBL" id="ML122256">
    <property type="protein sequence ID" value="RPD63474.1"/>
    <property type="molecule type" value="Genomic_DNA"/>
</dbReference>
<accession>A0A5C2SJP6</accession>
<evidence type="ECO:0000313" key="10">
    <source>
        <dbReference type="Proteomes" id="UP000313359"/>
    </source>
</evidence>
<gene>
    <name evidence="9" type="ORF">L227DRAFT_497116</name>
</gene>
<evidence type="ECO:0000256" key="7">
    <source>
        <dbReference type="ARBA" id="ARBA00023242"/>
    </source>
</evidence>
<dbReference type="Proteomes" id="UP000313359">
    <property type="component" value="Unassembled WGS sequence"/>
</dbReference>
<dbReference type="Pfam" id="PF01399">
    <property type="entry name" value="PCI"/>
    <property type="match status" value="1"/>
</dbReference>
<dbReference type="GO" id="GO:0008180">
    <property type="term" value="C:COP9 signalosome"/>
    <property type="evidence" value="ECO:0007669"/>
    <property type="project" value="UniProtKB-KW"/>
</dbReference>
<dbReference type="AlphaFoldDB" id="A0A5C2SJP6"/>
<evidence type="ECO:0000313" key="9">
    <source>
        <dbReference type="EMBL" id="RPD63474.1"/>
    </source>
</evidence>
<dbReference type="GO" id="GO:0006511">
    <property type="term" value="P:ubiquitin-dependent protein catabolic process"/>
    <property type="evidence" value="ECO:0007669"/>
    <property type="project" value="TreeGrafter"/>
</dbReference>
<keyword evidence="10" id="KW-1185">Reference proteome</keyword>
<comment type="similarity">
    <text evidence="3">Belongs to the CSN3 family.</text>
</comment>
<keyword evidence="6" id="KW-0736">Signalosome</keyword>
<evidence type="ECO:0000259" key="8">
    <source>
        <dbReference type="PROSITE" id="PS50250"/>
    </source>
</evidence>
<evidence type="ECO:0000256" key="2">
    <source>
        <dbReference type="ARBA" id="ARBA00004496"/>
    </source>
</evidence>
<protein>
    <recommendedName>
        <fullName evidence="4">COP9 signalosome complex subunit 3</fullName>
    </recommendedName>
</protein>
<dbReference type="PANTHER" id="PTHR10758">
    <property type="entry name" value="26S PROTEASOME NON-ATPASE REGULATORY SUBUNIT 3/COP9 SIGNALOSOME COMPLEX SUBUNIT 3"/>
    <property type="match status" value="1"/>
</dbReference>
<evidence type="ECO:0000256" key="5">
    <source>
        <dbReference type="ARBA" id="ARBA00022490"/>
    </source>
</evidence>
<dbReference type="InterPro" id="IPR050756">
    <property type="entry name" value="CSN3"/>
</dbReference>
<keyword evidence="5" id="KW-0963">Cytoplasm</keyword>